<accession>A0ABR4NFD1</accession>
<evidence type="ECO:0000256" key="5">
    <source>
        <dbReference type="SAM" id="MobiDB-lite"/>
    </source>
</evidence>
<feature type="region of interest" description="Disordered" evidence="5">
    <location>
        <begin position="545"/>
        <end position="614"/>
    </location>
</feature>
<feature type="compositionally biased region" description="Gly residues" evidence="5">
    <location>
        <begin position="557"/>
        <end position="568"/>
    </location>
</feature>
<comment type="caution">
    <text evidence="7">The sequence shown here is derived from an EMBL/GenBank/DDBJ whole genome shotgun (WGS) entry which is preliminary data.</text>
</comment>
<evidence type="ECO:0000256" key="3">
    <source>
        <dbReference type="ARBA" id="ARBA00022483"/>
    </source>
</evidence>
<organism evidence="7 8">
    <name type="scientific">Polyrhizophydium stewartii</name>
    <dbReference type="NCBI Taxonomy" id="2732419"/>
    <lineage>
        <taxon>Eukaryota</taxon>
        <taxon>Fungi</taxon>
        <taxon>Fungi incertae sedis</taxon>
        <taxon>Chytridiomycota</taxon>
        <taxon>Chytridiomycota incertae sedis</taxon>
        <taxon>Chytridiomycetes</taxon>
        <taxon>Rhizophydiales</taxon>
        <taxon>Rhizophydiales incertae sedis</taxon>
        <taxon>Polyrhizophydium</taxon>
    </lineage>
</organism>
<protein>
    <recommendedName>
        <fullName evidence="6">Exocyst complex component Sec3 PIP2-binding N-terminal domain-containing protein</fullName>
    </recommendedName>
</protein>
<dbReference type="InterPro" id="IPR048628">
    <property type="entry name" value="Sec3_C"/>
</dbReference>
<keyword evidence="4" id="KW-0175">Coiled coil</keyword>
<dbReference type="PANTHER" id="PTHR16092">
    <property type="entry name" value="SEC3/SYNTAXIN-RELATED"/>
    <property type="match status" value="1"/>
</dbReference>
<dbReference type="EMBL" id="JADGIZ020000007">
    <property type="protein sequence ID" value="KAL2918232.1"/>
    <property type="molecule type" value="Genomic_DNA"/>
</dbReference>
<dbReference type="SMART" id="SM01313">
    <property type="entry name" value="Sec3-PIP2_bind"/>
    <property type="match status" value="1"/>
</dbReference>
<keyword evidence="3" id="KW-0268">Exocytosis</keyword>
<gene>
    <name evidence="7" type="ORF">HK105_202159</name>
</gene>
<evidence type="ECO:0000256" key="2">
    <source>
        <dbReference type="ARBA" id="ARBA00022448"/>
    </source>
</evidence>
<feature type="compositionally biased region" description="Basic and acidic residues" evidence="5">
    <location>
        <begin position="703"/>
        <end position="715"/>
    </location>
</feature>
<evidence type="ECO:0000256" key="1">
    <source>
        <dbReference type="ARBA" id="ARBA00006518"/>
    </source>
</evidence>
<feature type="compositionally biased region" description="Low complexity" evidence="5">
    <location>
        <begin position="545"/>
        <end position="556"/>
    </location>
</feature>
<dbReference type="Proteomes" id="UP001527925">
    <property type="component" value="Unassembled WGS sequence"/>
</dbReference>
<evidence type="ECO:0000256" key="4">
    <source>
        <dbReference type="ARBA" id="ARBA00023054"/>
    </source>
</evidence>
<dbReference type="Gene3D" id="2.30.29.90">
    <property type="match status" value="1"/>
</dbReference>
<dbReference type="Pfam" id="PF20654">
    <property type="entry name" value="Sec3_C-term"/>
    <property type="match status" value="1"/>
</dbReference>
<comment type="similarity">
    <text evidence="1">Belongs to the SEC3 family.</text>
</comment>
<feature type="region of interest" description="Disordered" evidence="5">
    <location>
        <begin position="18"/>
        <end position="61"/>
    </location>
</feature>
<dbReference type="InterPro" id="IPR019160">
    <property type="entry name" value="Sec3_CC"/>
</dbReference>
<feature type="compositionally biased region" description="Basic and acidic residues" evidence="5">
    <location>
        <begin position="193"/>
        <end position="205"/>
    </location>
</feature>
<feature type="region of interest" description="Disordered" evidence="5">
    <location>
        <begin position="188"/>
        <end position="213"/>
    </location>
</feature>
<dbReference type="Pfam" id="PF09763">
    <property type="entry name" value="Sec3_CC"/>
    <property type="match status" value="1"/>
</dbReference>
<feature type="domain" description="Exocyst complex component Sec3 PIP2-binding N-terminal" evidence="6">
    <location>
        <begin position="91"/>
        <end position="176"/>
    </location>
</feature>
<evidence type="ECO:0000259" key="6">
    <source>
        <dbReference type="SMART" id="SM01313"/>
    </source>
</evidence>
<name>A0ABR4NFD1_9FUNG</name>
<sequence>MSAAAAAAADEQLRKQLIQQLFDETGGAGGSGGASHDTDGPTGGGGKLLLHARVSEERESRGVKDLLKVSFQSKDDDDDDDDDDKGGAGKGKLKQRIICLSIKKGTKLRLSKVKQERFGSLSIVKYWGLDEIRSIENCEQEGQVLVNLGKIYRWTFEDLQRKNKFLETLVKLCRTHTKRMPKLINIEEEASDDAPKQDVVGREATTKSQSLAASRELDEIEADAPDAQDGEIAAAMDAMLQIDLGLVLSDFEWQANGDAAALEERLLSELQALEAANVHDIIQSETQANIVVNEIEQALSELSQIDDWLSHYTSLLDSMGQDVHQIETQNKGMQVMSTNQRLLLSSIEKLLGSLRMPGYALEVLKNEPLDDPNGVNECEMAITKLMDIIQAKFPDYGDMAAIKERKALLQGYANAFAKRLCEFLSDYFQKQAEMYMQDKSRASQKGSLKLYAHESIEQKLFKFRNLLRWLKDIDARGHHELQMTYVREIVRPYRREIQEFIEVLKTQHTQRKAAQDELDFVFVGQGVSVSSAASNAIKSAIRSGTSNLTGERSGTLSSGGGTSGGPGSTGIKQKLESWRPYRKKTARSDDASSIATGDDDEGKPSRYDLGSLKNSSIAGSMASMDLSPEERMTPDEASCVQAVGHALLKMVHIMVREQNFIIDLFSITKGVKGMGSGSLVSSAVEEEPMSPSGPMSLQSWQDDLGRPREPIKDPKAQKRVQEMMEGIFEEVREQLLATVESGLRHDQSYSVGMMVHIEFYSKEYANTSHAFVINLLESLQKRASTIFEKFVVDQIKAIEETKVTLRKRGGILPFIKTFPRFVDRMEMMLSNWDGVARKTVDKAYSRIIKSMFETLEAVAQQAGNDPKAASDEKDFLNIHILNVENMHHFYAEVRARKVPGLESSVKQAKVLYDVNMEAYCKVVIRKPLGKLLEFFEGIEGLLKTGPAEEVSFHIQYSKSALKDIIRKYPGKEVKKSLEALYKRVDKHFTEEEGLLQVVWRGIQEEFTRQLRRYEELIAKCYPEVSVRLDFTMDELLGFFSELARDH</sequence>
<keyword evidence="8" id="KW-1185">Reference proteome</keyword>
<dbReference type="Pfam" id="PF15277">
    <property type="entry name" value="Sec3-PIP2_bind"/>
    <property type="match status" value="1"/>
</dbReference>
<proteinExistence type="inferred from homology"/>
<feature type="region of interest" description="Disordered" evidence="5">
    <location>
        <begin position="685"/>
        <end position="715"/>
    </location>
</feature>
<keyword evidence="2" id="KW-0813">Transport</keyword>
<dbReference type="PANTHER" id="PTHR16092:SF14">
    <property type="entry name" value="EXOCYST COMPLEX COMPONENT 1 ISOFORM X1"/>
    <property type="match status" value="1"/>
</dbReference>
<dbReference type="InterPro" id="IPR028258">
    <property type="entry name" value="Sec3-PIP2_bind"/>
</dbReference>
<reference evidence="7 8" key="1">
    <citation type="submission" date="2023-09" db="EMBL/GenBank/DDBJ databases">
        <title>Pangenome analysis of Batrachochytrium dendrobatidis and related Chytrids.</title>
        <authorList>
            <person name="Yacoub M.N."/>
            <person name="Stajich J.E."/>
            <person name="James T.Y."/>
        </authorList>
    </citation>
    <scope>NUCLEOTIDE SEQUENCE [LARGE SCALE GENOMIC DNA]</scope>
    <source>
        <strain evidence="7 8">JEL0888</strain>
    </source>
</reference>
<evidence type="ECO:0000313" key="7">
    <source>
        <dbReference type="EMBL" id="KAL2918232.1"/>
    </source>
</evidence>
<evidence type="ECO:0000313" key="8">
    <source>
        <dbReference type="Proteomes" id="UP001527925"/>
    </source>
</evidence>